<keyword evidence="2 6" id="KW-0808">Transferase</keyword>
<dbReference type="Pfam" id="PF13649">
    <property type="entry name" value="Methyltransf_25"/>
    <property type="match status" value="1"/>
</dbReference>
<dbReference type="EMBL" id="CP028324">
    <property type="protein sequence ID" value="AVR97627.1"/>
    <property type="molecule type" value="Genomic_DNA"/>
</dbReference>
<accession>A0A2R4CDB2</accession>
<evidence type="ECO:0000313" key="7">
    <source>
        <dbReference type="Proteomes" id="UP000240505"/>
    </source>
</evidence>
<keyword evidence="3" id="KW-0949">S-adenosyl-L-methionine</keyword>
<dbReference type="GO" id="GO:0016279">
    <property type="term" value="F:protein-lysine N-methyltransferase activity"/>
    <property type="evidence" value="ECO:0007669"/>
    <property type="project" value="InterPro"/>
</dbReference>
<keyword evidence="1 6" id="KW-0489">Methyltransferase</keyword>
<evidence type="ECO:0000256" key="3">
    <source>
        <dbReference type="ARBA" id="ARBA00022691"/>
    </source>
</evidence>
<dbReference type="PANTHER" id="PTHR13610:SF9">
    <property type="entry name" value="FI06469P"/>
    <property type="match status" value="1"/>
</dbReference>
<sequence>MTPPRLLSFLHAALRPPAVRALCIQVAALLPCALLALLAEALGHGLTLFQAVLLQGVLASALTWKLGLAPWWRVIQLLFPLALMVTSALALPPIVYLVIFIVLLGWYWSTFRTQVPYFPSSQPVWEAVAALLPAQPGLRVIDVGSGLGGMTLHLARLRPDVDCTGIELAPLPWLYSFLRARFTGSRARFIRGDYEKLQFGEYDVVFAYLSPAVMNALYAKARREMKVGSLLVSYEFAIPPYIPDKTIFTTEGAPPLYVWRF</sequence>
<dbReference type="SUPFAM" id="SSF53335">
    <property type="entry name" value="S-adenosyl-L-methionine-dependent methyltransferases"/>
    <property type="match status" value="1"/>
</dbReference>
<dbReference type="PANTHER" id="PTHR13610">
    <property type="entry name" value="METHYLTRANSFERASE DOMAIN-CONTAINING PROTEIN"/>
    <property type="match status" value="1"/>
</dbReference>
<name>A0A2R4CDB2_9BURK</name>
<evidence type="ECO:0000259" key="5">
    <source>
        <dbReference type="Pfam" id="PF13649"/>
    </source>
</evidence>
<evidence type="ECO:0000313" key="6">
    <source>
        <dbReference type="EMBL" id="AVR97627.1"/>
    </source>
</evidence>
<feature type="transmembrane region" description="Helical" evidence="4">
    <location>
        <begin position="45"/>
        <end position="66"/>
    </location>
</feature>
<dbReference type="Gene3D" id="3.40.50.150">
    <property type="entry name" value="Vaccinia Virus protein VP39"/>
    <property type="match status" value="1"/>
</dbReference>
<dbReference type="CDD" id="cd02440">
    <property type="entry name" value="AdoMet_MTases"/>
    <property type="match status" value="1"/>
</dbReference>
<evidence type="ECO:0000256" key="4">
    <source>
        <dbReference type="SAM" id="Phobius"/>
    </source>
</evidence>
<keyword evidence="4" id="KW-0812">Transmembrane</keyword>
<dbReference type="Proteomes" id="UP000240505">
    <property type="component" value="Chromosome"/>
</dbReference>
<keyword evidence="4" id="KW-1133">Transmembrane helix</keyword>
<keyword evidence="4" id="KW-0472">Membrane</keyword>
<dbReference type="InterPro" id="IPR029063">
    <property type="entry name" value="SAM-dependent_MTases_sf"/>
</dbReference>
<dbReference type="KEGG" id="masz:C9I28_19810"/>
<dbReference type="AlphaFoldDB" id="A0A2R4CDB2"/>
<protein>
    <submittedName>
        <fullName evidence="6">SAM-dependent methyltransferase</fullName>
    </submittedName>
</protein>
<evidence type="ECO:0000256" key="1">
    <source>
        <dbReference type="ARBA" id="ARBA00022603"/>
    </source>
</evidence>
<dbReference type="OrthoDB" id="5611641at2"/>
<dbReference type="InterPro" id="IPR026170">
    <property type="entry name" value="FAM173A/B"/>
</dbReference>
<keyword evidence="7" id="KW-1185">Reference proteome</keyword>
<gene>
    <name evidence="6" type="ORF">C9I28_19810</name>
</gene>
<proteinExistence type="predicted"/>
<feature type="transmembrane region" description="Helical" evidence="4">
    <location>
        <begin position="78"/>
        <end position="108"/>
    </location>
</feature>
<dbReference type="InterPro" id="IPR041698">
    <property type="entry name" value="Methyltransf_25"/>
</dbReference>
<dbReference type="GO" id="GO:0032259">
    <property type="term" value="P:methylation"/>
    <property type="evidence" value="ECO:0007669"/>
    <property type="project" value="UniProtKB-KW"/>
</dbReference>
<feature type="domain" description="Methyltransferase" evidence="5">
    <location>
        <begin position="140"/>
        <end position="225"/>
    </location>
</feature>
<reference evidence="6 7" key="1">
    <citation type="submission" date="2018-03" db="EMBL/GenBank/DDBJ databases">
        <title>Massilia armeniaca sp. nov., isolated from desert soil.</title>
        <authorList>
            <person name="Huang H."/>
            <person name="Ren M."/>
        </authorList>
    </citation>
    <scope>NUCLEOTIDE SEQUENCE [LARGE SCALE GENOMIC DNA]</scope>
    <source>
        <strain evidence="6 7">ZMN-3</strain>
    </source>
</reference>
<evidence type="ECO:0000256" key="2">
    <source>
        <dbReference type="ARBA" id="ARBA00022679"/>
    </source>
</evidence>
<organism evidence="6 7">
    <name type="scientific">Pseudoduganella armeniaca</name>
    <dbReference type="NCBI Taxonomy" id="2072590"/>
    <lineage>
        <taxon>Bacteria</taxon>
        <taxon>Pseudomonadati</taxon>
        <taxon>Pseudomonadota</taxon>
        <taxon>Betaproteobacteria</taxon>
        <taxon>Burkholderiales</taxon>
        <taxon>Oxalobacteraceae</taxon>
        <taxon>Telluria group</taxon>
        <taxon>Pseudoduganella</taxon>
    </lineage>
</organism>